<dbReference type="Gene3D" id="6.20.210.20">
    <property type="entry name" value="THAP domain"/>
    <property type="match status" value="1"/>
</dbReference>
<reference evidence="7" key="2">
    <citation type="submission" date="2022-06" db="UniProtKB">
        <authorList>
            <consortium name="EnsemblMetazoa"/>
        </authorList>
    </citation>
    <scope>IDENTIFICATION</scope>
</reference>
<evidence type="ECO:0000256" key="3">
    <source>
        <dbReference type="ARBA" id="ARBA00022833"/>
    </source>
</evidence>
<keyword evidence="3" id="KW-0862">Zinc</keyword>
<evidence type="ECO:0000256" key="5">
    <source>
        <dbReference type="PROSITE-ProRule" id="PRU00309"/>
    </source>
</evidence>
<feature type="domain" description="THAP-type" evidence="6">
    <location>
        <begin position="6"/>
        <end position="89"/>
    </location>
</feature>
<keyword evidence="4 5" id="KW-0238">DNA-binding</keyword>
<dbReference type="InterPro" id="IPR006612">
    <property type="entry name" value="THAP_Znf"/>
</dbReference>
<evidence type="ECO:0000313" key="7">
    <source>
        <dbReference type="EnsemblMetazoa" id="XP_016662262.1"/>
    </source>
</evidence>
<dbReference type="PROSITE" id="PS50950">
    <property type="entry name" value="ZF_THAP"/>
    <property type="match status" value="1"/>
</dbReference>
<evidence type="ECO:0000256" key="4">
    <source>
        <dbReference type="ARBA" id="ARBA00023125"/>
    </source>
</evidence>
<dbReference type="EnsemblMetazoa" id="XM_016806773.2">
    <property type="protein sequence ID" value="XP_016662262.1"/>
    <property type="gene ID" value="LOC100572162"/>
</dbReference>
<keyword evidence="2 5" id="KW-0863">Zinc-finger</keyword>
<dbReference type="OrthoDB" id="7683421at2759"/>
<name>A0A8R2H679_ACYPI</name>
<accession>A0A8R2H679</accession>
<organism evidence="7 8">
    <name type="scientific">Acyrthosiphon pisum</name>
    <name type="common">Pea aphid</name>
    <dbReference type="NCBI Taxonomy" id="7029"/>
    <lineage>
        <taxon>Eukaryota</taxon>
        <taxon>Metazoa</taxon>
        <taxon>Ecdysozoa</taxon>
        <taxon>Arthropoda</taxon>
        <taxon>Hexapoda</taxon>
        <taxon>Insecta</taxon>
        <taxon>Pterygota</taxon>
        <taxon>Neoptera</taxon>
        <taxon>Paraneoptera</taxon>
        <taxon>Hemiptera</taxon>
        <taxon>Sternorrhyncha</taxon>
        <taxon>Aphidomorpha</taxon>
        <taxon>Aphidoidea</taxon>
        <taxon>Aphididae</taxon>
        <taxon>Macrosiphini</taxon>
        <taxon>Acyrthosiphon</taxon>
    </lineage>
</organism>
<proteinExistence type="predicted"/>
<dbReference type="SMART" id="SM00692">
    <property type="entry name" value="DM3"/>
    <property type="match status" value="1"/>
</dbReference>
<dbReference type="Proteomes" id="UP000007819">
    <property type="component" value="Chromosome X"/>
</dbReference>
<reference evidence="8" key="1">
    <citation type="submission" date="2010-06" db="EMBL/GenBank/DDBJ databases">
        <authorList>
            <person name="Jiang H."/>
            <person name="Abraham K."/>
            <person name="Ali S."/>
            <person name="Alsbrooks S.L."/>
            <person name="Anim B.N."/>
            <person name="Anosike U.S."/>
            <person name="Attaway T."/>
            <person name="Bandaranaike D.P."/>
            <person name="Battles P.K."/>
            <person name="Bell S.N."/>
            <person name="Bell A.V."/>
            <person name="Beltran B."/>
            <person name="Bickham C."/>
            <person name="Bustamante Y."/>
            <person name="Caleb T."/>
            <person name="Canada A."/>
            <person name="Cardenas V."/>
            <person name="Carter K."/>
            <person name="Chacko J."/>
            <person name="Chandrabose M.N."/>
            <person name="Chavez D."/>
            <person name="Chavez A."/>
            <person name="Chen L."/>
            <person name="Chu H.-S."/>
            <person name="Claassen K.J."/>
            <person name="Cockrell R."/>
            <person name="Collins M."/>
            <person name="Cooper J.A."/>
            <person name="Cree A."/>
            <person name="Curry S.M."/>
            <person name="Da Y."/>
            <person name="Dao M.D."/>
            <person name="Das B."/>
            <person name="Davila M.-L."/>
            <person name="Davy-Carroll L."/>
            <person name="Denson S."/>
            <person name="Dinh H."/>
            <person name="Ebong V.E."/>
            <person name="Edwards J.R."/>
            <person name="Egan A."/>
            <person name="El-Daye J."/>
            <person name="Escobedo L."/>
            <person name="Fernandez S."/>
            <person name="Fernando P.R."/>
            <person name="Flagg N."/>
            <person name="Forbes L.D."/>
            <person name="Fowler R.G."/>
            <person name="Fu Q."/>
            <person name="Gabisi R.A."/>
            <person name="Ganer J."/>
            <person name="Garbino Pronczuk A."/>
            <person name="Garcia R.M."/>
            <person name="Garner T."/>
            <person name="Garrett T.E."/>
            <person name="Gonzalez D.A."/>
            <person name="Hamid H."/>
            <person name="Hawkins E.S."/>
            <person name="Hirani K."/>
            <person name="Hogues M.E."/>
            <person name="Hollins B."/>
            <person name="Hsiao C.-H."/>
            <person name="Jabil R."/>
            <person name="James M.L."/>
            <person name="Jhangiani S.N."/>
            <person name="Johnson B."/>
            <person name="Johnson Q."/>
            <person name="Joshi V."/>
            <person name="Kalu J.B."/>
            <person name="Kam C."/>
            <person name="Kashfia A."/>
            <person name="Keebler J."/>
            <person name="Kisamo H."/>
            <person name="Kovar C.L."/>
            <person name="Lago L.A."/>
            <person name="Lai C.-Y."/>
            <person name="Laidlaw J."/>
            <person name="Lara F."/>
            <person name="Le T.-K."/>
            <person name="Lee S.L."/>
            <person name="Legall F.H."/>
            <person name="Lemon S.J."/>
            <person name="Lewis L.R."/>
            <person name="Li B."/>
            <person name="Liu Y."/>
            <person name="Liu Y.-S."/>
            <person name="Lopez J."/>
            <person name="Lozado R.J."/>
            <person name="Lu J."/>
            <person name="Madu R.C."/>
            <person name="Maheshwari M."/>
            <person name="Maheshwari R."/>
            <person name="Malloy K."/>
            <person name="Martinez E."/>
            <person name="Mathew T."/>
            <person name="Mercado I.C."/>
            <person name="Mercado C."/>
            <person name="Meyer B."/>
            <person name="Montgomery K."/>
            <person name="Morgan M.B."/>
            <person name="Munidasa M."/>
            <person name="Nazareth L.V."/>
            <person name="Nelson J."/>
            <person name="Ng B.M."/>
            <person name="Nguyen N.B."/>
            <person name="Nguyen P.Q."/>
            <person name="Nguyen T."/>
            <person name="Obregon M."/>
            <person name="Okwuonu G.O."/>
            <person name="Onwere C.G."/>
            <person name="Orozco G."/>
            <person name="Parra A."/>
            <person name="Patel S."/>
            <person name="Patil S."/>
            <person name="Perez A."/>
            <person name="Perez Y."/>
            <person name="Pham C."/>
            <person name="Primus E.L."/>
            <person name="Pu L.-L."/>
            <person name="Puazo M."/>
            <person name="Qin X."/>
            <person name="Quiroz J.B."/>
            <person name="Reese J."/>
            <person name="Richards S."/>
            <person name="Rives C.M."/>
            <person name="Robberts R."/>
            <person name="Ruiz S.J."/>
            <person name="Ruiz M.J."/>
            <person name="Santibanez J."/>
            <person name="Schneider B.W."/>
            <person name="Sisson I."/>
            <person name="Smith M."/>
            <person name="Sodergren E."/>
            <person name="Song X.-Z."/>
            <person name="Song B.B."/>
            <person name="Summersgill H."/>
            <person name="Thelus R."/>
            <person name="Thornton R.D."/>
            <person name="Trejos Z.Y."/>
            <person name="Usmani K."/>
            <person name="Vattathil S."/>
            <person name="Villasana D."/>
            <person name="Walker D.L."/>
            <person name="Wang S."/>
            <person name="Wang K."/>
            <person name="White C.S."/>
            <person name="Williams A.C."/>
            <person name="Williamson J."/>
            <person name="Wilson K."/>
            <person name="Woghiren I.O."/>
            <person name="Woodworth J.R."/>
            <person name="Worley K.C."/>
            <person name="Wright R.A."/>
            <person name="Wu W."/>
            <person name="Young L."/>
            <person name="Zhang L."/>
            <person name="Zhang J."/>
            <person name="Zhu Y."/>
            <person name="Muzny D.M."/>
            <person name="Weinstock G."/>
            <person name="Gibbs R.A."/>
        </authorList>
    </citation>
    <scope>NUCLEOTIDE SEQUENCE [LARGE SCALE GENOMIC DNA]</scope>
    <source>
        <strain evidence="8">LSR1</strain>
    </source>
</reference>
<evidence type="ECO:0000256" key="2">
    <source>
        <dbReference type="ARBA" id="ARBA00022771"/>
    </source>
</evidence>
<evidence type="ECO:0000259" key="6">
    <source>
        <dbReference type="PROSITE" id="PS50950"/>
    </source>
</evidence>
<dbReference type="GO" id="GO:0008270">
    <property type="term" value="F:zinc ion binding"/>
    <property type="evidence" value="ECO:0007669"/>
    <property type="project" value="UniProtKB-KW"/>
</dbReference>
<dbReference type="InterPro" id="IPR026516">
    <property type="entry name" value="THAP1/10"/>
</dbReference>
<keyword evidence="1" id="KW-0479">Metal-binding</keyword>
<dbReference type="PANTHER" id="PTHR46600">
    <property type="entry name" value="THAP DOMAIN-CONTAINING"/>
    <property type="match status" value="1"/>
</dbReference>
<evidence type="ECO:0000256" key="1">
    <source>
        <dbReference type="ARBA" id="ARBA00022723"/>
    </source>
</evidence>
<dbReference type="SUPFAM" id="SSF57716">
    <property type="entry name" value="Glucocorticoid receptor-like (DNA-binding domain)"/>
    <property type="match status" value="1"/>
</dbReference>
<dbReference type="GeneID" id="100572162"/>
<keyword evidence="8" id="KW-1185">Reference proteome</keyword>
<dbReference type="Pfam" id="PF05485">
    <property type="entry name" value="THAP"/>
    <property type="match status" value="1"/>
</dbReference>
<dbReference type="InterPro" id="IPR038441">
    <property type="entry name" value="THAP_Znf_sf"/>
</dbReference>
<dbReference type="GO" id="GO:0043565">
    <property type="term" value="F:sequence-specific DNA binding"/>
    <property type="evidence" value="ECO:0007669"/>
    <property type="project" value="InterPro"/>
</dbReference>
<protein>
    <recommendedName>
        <fullName evidence="6">THAP-type domain-containing protein</fullName>
    </recommendedName>
</protein>
<dbReference type="PANTHER" id="PTHR46600:SF11">
    <property type="entry name" value="THAP DOMAIN-CONTAINING PROTEIN 10"/>
    <property type="match status" value="1"/>
</dbReference>
<dbReference type="AlphaFoldDB" id="A0A8R2H679"/>
<sequence>MNTLNIPKNYIKCSYSGCRNKMAQNPNVSYFSLPRDPTNRAKWIENCGITIPVDSIKKSLKVCGEHFEQKMFLNDLQNRLHSHAIPRHFINDTPSSSSSISRKLDFCSTVDNNISNTPAECETTILSSPNVLALPLDSRTPSNLLLTKEMISHNTINSPYTDHSYVSLDSESNYSFETNESGKNCVLIMYRCLFHSSFHLFRA</sequence>
<evidence type="ECO:0000313" key="8">
    <source>
        <dbReference type="Proteomes" id="UP000007819"/>
    </source>
</evidence>
<dbReference type="SMART" id="SM00980">
    <property type="entry name" value="THAP"/>
    <property type="match status" value="1"/>
</dbReference>
<dbReference type="RefSeq" id="XP_016662262.1">
    <property type="nucleotide sequence ID" value="XM_016806773.2"/>
</dbReference>